<feature type="transmembrane region" description="Helical" evidence="1">
    <location>
        <begin position="12"/>
        <end position="32"/>
    </location>
</feature>
<evidence type="ECO:0000313" key="2">
    <source>
        <dbReference type="EMBL" id="GAA1951048.1"/>
    </source>
</evidence>
<name>A0ABN2QF97_9PSEU</name>
<accession>A0ABN2QF97</accession>
<dbReference type="EMBL" id="BAAANN010000006">
    <property type="protein sequence ID" value="GAA1951048.1"/>
    <property type="molecule type" value="Genomic_DNA"/>
</dbReference>
<evidence type="ECO:0000313" key="3">
    <source>
        <dbReference type="Proteomes" id="UP001501116"/>
    </source>
</evidence>
<organism evidence="2 3">
    <name type="scientific">Amycolatopsis minnesotensis</name>
    <dbReference type="NCBI Taxonomy" id="337894"/>
    <lineage>
        <taxon>Bacteria</taxon>
        <taxon>Bacillati</taxon>
        <taxon>Actinomycetota</taxon>
        <taxon>Actinomycetes</taxon>
        <taxon>Pseudonocardiales</taxon>
        <taxon>Pseudonocardiaceae</taxon>
        <taxon>Amycolatopsis</taxon>
    </lineage>
</organism>
<dbReference type="Proteomes" id="UP001501116">
    <property type="component" value="Unassembled WGS sequence"/>
</dbReference>
<protein>
    <submittedName>
        <fullName evidence="2">Uncharacterized protein</fullName>
    </submittedName>
</protein>
<keyword evidence="1" id="KW-0812">Transmembrane</keyword>
<reference evidence="2 3" key="1">
    <citation type="journal article" date="2019" name="Int. J. Syst. Evol. Microbiol.">
        <title>The Global Catalogue of Microorganisms (GCM) 10K type strain sequencing project: providing services to taxonomists for standard genome sequencing and annotation.</title>
        <authorList>
            <consortium name="The Broad Institute Genomics Platform"/>
            <consortium name="The Broad Institute Genome Sequencing Center for Infectious Disease"/>
            <person name="Wu L."/>
            <person name="Ma J."/>
        </authorList>
    </citation>
    <scope>NUCLEOTIDE SEQUENCE [LARGE SCALE GENOMIC DNA]</scope>
    <source>
        <strain evidence="2 3">JCM 14545</strain>
    </source>
</reference>
<feature type="transmembrane region" description="Helical" evidence="1">
    <location>
        <begin position="38"/>
        <end position="60"/>
    </location>
</feature>
<comment type="caution">
    <text evidence="2">The sequence shown here is derived from an EMBL/GenBank/DDBJ whole genome shotgun (WGS) entry which is preliminary data.</text>
</comment>
<proteinExistence type="predicted"/>
<keyword evidence="3" id="KW-1185">Reference proteome</keyword>
<keyword evidence="1" id="KW-0472">Membrane</keyword>
<evidence type="ECO:0000256" key="1">
    <source>
        <dbReference type="SAM" id="Phobius"/>
    </source>
</evidence>
<gene>
    <name evidence="2" type="ORF">GCM10009754_19800</name>
</gene>
<sequence>MSGSGRTSGDRAPRSLVMADVLVAGLALGYLAREHREVLVAHLPLLALVTLVVAVFVVAAGRTLVRASDYVDDVLDAEFGPDRR</sequence>
<keyword evidence="1" id="KW-1133">Transmembrane helix</keyword>